<evidence type="ECO:0000313" key="9">
    <source>
        <dbReference type="Proteomes" id="UP000001745"/>
    </source>
</evidence>
<feature type="transmembrane region" description="Helical" evidence="6">
    <location>
        <begin position="112"/>
        <end position="135"/>
    </location>
</feature>
<feature type="transmembrane region" description="Helical" evidence="6">
    <location>
        <begin position="198"/>
        <end position="220"/>
    </location>
</feature>
<dbReference type="Pfam" id="PF20684">
    <property type="entry name" value="Fung_rhodopsin"/>
    <property type="match status" value="1"/>
</dbReference>
<keyword evidence="9" id="KW-1185">Reference proteome</keyword>
<feature type="domain" description="Rhodopsin" evidence="7">
    <location>
        <begin position="52"/>
        <end position="298"/>
    </location>
</feature>
<dbReference type="HOGENOM" id="CLU_028200_3_7_1"/>
<dbReference type="PANTHER" id="PTHR33048">
    <property type="entry name" value="PTH11-LIKE INTEGRAL MEMBRANE PROTEIN (AFU_ORTHOLOGUE AFUA_5G11245)"/>
    <property type="match status" value="1"/>
</dbReference>
<feature type="transmembrane region" description="Helical" evidence="6">
    <location>
        <begin position="68"/>
        <end position="92"/>
    </location>
</feature>
<dbReference type="InterPro" id="IPR049326">
    <property type="entry name" value="Rhodopsin_dom_fungi"/>
</dbReference>
<dbReference type="STRING" id="441959.B8MGR6"/>
<evidence type="ECO:0000256" key="5">
    <source>
        <dbReference type="ARBA" id="ARBA00038359"/>
    </source>
</evidence>
<accession>B8MGR6</accession>
<evidence type="ECO:0000256" key="2">
    <source>
        <dbReference type="ARBA" id="ARBA00022692"/>
    </source>
</evidence>
<evidence type="ECO:0000313" key="8">
    <source>
        <dbReference type="EMBL" id="EED16297.1"/>
    </source>
</evidence>
<protein>
    <recommendedName>
        <fullName evidence="7">Rhodopsin domain-containing protein</fullName>
    </recommendedName>
</protein>
<comment type="similarity">
    <text evidence="5">Belongs to the SAT4 family.</text>
</comment>
<comment type="subcellular location">
    <subcellularLocation>
        <location evidence="1">Membrane</location>
        <topology evidence="1">Multi-pass membrane protein</topology>
    </subcellularLocation>
</comment>
<evidence type="ECO:0000256" key="1">
    <source>
        <dbReference type="ARBA" id="ARBA00004141"/>
    </source>
</evidence>
<reference evidence="9" key="1">
    <citation type="journal article" date="2015" name="Genome Announc.">
        <title>Genome sequence of the AIDS-associated pathogen Penicillium marneffei (ATCC18224) and its near taxonomic relative Talaromyces stipitatus (ATCC10500).</title>
        <authorList>
            <person name="Nierman W.C."/>
            <person name="Fedorova-Abrams N.D."/>
            <person name="Andrianopoulos A."/>
        </authorList>
    </citation>
    <scope>NUCLEOTIDE SEQUENCE [LARGE SCALE GENOMIC DNA]</scope>
    <source>
        <strain evidence="9">ATCC 10500 / CBS 375.48 / QM 6759 / NRRL 1006</strain>
    </source>
</reference>
<dbReference type="Proteomes" id="UP000001745">
    <property type="component" value="Unassembled WGS sequence"/>
</dbReference>
<dbReference type="VEuPathDB" id="FungiDB:TSTA_013950"/>
<keyword evidence="2 6" id="KW-0812">Transmembrane</keyword>
<evidence type="ECO:0000256" key="4">
    <source>
        <dbReference type="ARBA" id="ARBA00023136"/>
    </source>
</evidence>
<dbReference type="GeneID" id="8099194"/>
<gene>
    <name evidence="8" type="ORF">TSTA_013950</name>
</gene>
<evidence type="ECO:0000256" key="6">
    <source>
        <dbReference type="SAM" id="Phobius"/>
    </source>
</evidence>
<feature type="transmembrane region" description="Helical" evidence="6">
    <location>
        <begin position="38"/>
        <end position="56"/>
    </location>
</feature>
<organism evidence="8 9">
    <name type="scientific">Talaromyces stipitatus (strain ATCC 10500 / CBS 375.48 / QM 6759 / NRRL 1006)</name>
    <name type="common">Penicillium stipitatum</name>
    <dbReference type="NCBI Taxonomy" id="441959"/>
    <lineage>
        <taxon>Eukaryota</taxon>
        <taxon>Fungi</taxon>
        <taxon>Dikarya</taxon>
        <taxon>Ascomycota</taxon>
        <taxon>Pezizomycotina</taxon>
        <taxon>Eurotiomycetes</taxon>
        <taxon>Eurotiomycetidae</taxon>
        <taxon>Eurotiales</taxon>
        <taxon>Trichocomaceae</taxon>
        <taxon>Talaromyces</taxon>
        <taxon>Talaromyces sect. Talaromyces</taxon>
    </lineage>
</organism>
<dbReference type="PhylomeDB" id="B8MGR6"/>
<dbReference type="PANTHER" id="PTHR33048:SF155">
    <property type="entry name" value="INTEGRAL MEMBRANE PROTEIN"/>
    <property type="match status" value="1"/>
</dbReference>
<feature type="transmembrane region" description="Helical" evidence="6">
    <location>
        <begin position="232"/>
        <end position="250"/>
    </location>
</feature>
<dbReference type="InterPro" id="IPR052337">
    <property type="entry name" value="SAT4-like"/>
</dbReference>
<keyword evidence="4 6" id="KW-0472">Membrane</keyword>
<evidence type="ECO:0000256" key="3">
    <source>
        <dbReference type="ARBA" id="ARBA00022989"/>
    </source>
</evidence>
<dbReference type="GO" id="GO:0016020">
    <property type="term" value="C:membrane"/>
    <property type="evidence" value="ECO:0007669"/>
    <property type="project" value="UniProtKB-SubCell"/>
</dbReference>
<feature type="transmembrane region" description="Helical" evidence="6">
    <location>
        <begin position="270"/>
        <end position="294"/>
    </location>
</feature>
<name>B8MGR6_TALSN</name>
<sequence length="395" mass="44160">MKPDYNNSKDQKNHHFHSIMENETGQIVAHKAVATYSMLWVLQAVATITFTLRIISRYSITRDVGWEDIIMAFGWAVNLAATILMTLSIHAIVHTKDCTENLKAKTSDAHKLSFIAAALVPNAAWLPKISVALLLSRLLHPRAVVKAILIVSSIVGSAAGGIGSAFLMFIQCSPISGQWDRERIHPKCWNPRVMVNYFLVWTVLSASLDVLYAIYPATIFWKMRQLPICRKLIVSILMGLGLISAAVGIYKTTLTPLLRKRDQGSDIALVSTHIVIIWSIIEADIIISAACIPLTRSFWLLVMSYVKSAWKCVRTRVGLGPPIVDLDIESIETRRDHGGYLELSGSMRDVNVIVSGDPEQRTPFRDEIDEYHQMMSSRTPIRSSIQEYVGRLSFA</sequence>
<keyword evidence="3 6" id="KW-1133">Transmembrane helix</keyword>
<dbReference type="AlphaFoldDB" id="B8MGR6"/>
<feature type="transmembrane region" description="Helical" evidence="6">
    <location>
        <begin position="147"/>
        <end position="170"/>
    </location>
</feature>
<dbReference type="EMBL" id="EQ962656">
    <property type="protein sequence ID" value="EED16297.1"/>
    <property type="molecule type" value="Genomic_DNA"/>
</dbReference>
<proteinExistence type="inferred from homology"/>
<dbReference type="InParanoid" id="B8MGR6"/>
<dbReference type="RefSeq" id="XP_002483531.1">
    <property type="nucleotide sequence ID" value="XM_002483486.1"/>
</dbReference>
<dbReference type="OrthoDB" id="5417887at2759"/>
<evidence type="ECO:0000259" key="7">
    <source>
        <dbReference type="Pfam" id="PF20684"/>
    </source>
</evidence>